<evidence type="ECO:0000256" key="4">
    <source>
        <dbReference type="ARBA" id="ARBA00022729"/>
    </source>
</evidence>
<evidence type="ECO:0000256" key="8">
    <source>
        <dbReference type="ARBA" id="ARBA00023242"/>
    </source>
</evidence>
<dbReference type="InterPro" id="IPR055095">
    <property type="entry name" value="NUP210_Ig_C"/>
</dbReference>
<feature type="compositionally biased region" description="Polar residues" evidence="9">
    <location>
        <begin position="1876"/>
        <end position="1894"/>
    </location>
</feature>
<evidence type="ECO:0000259" key="19">
    <source>
        <dbReference type="Pfam" id="PF24991"/>
    </source>
</evidence>
<dbReference type="Pfam" id="PF26183">
    <property type="entry name" value="Ig_NUP210_14th"/>
    <property type="match status" value="1"/>
</dbReference>
<keyword evidence="4" id="KW-0732">Signal</keyword>
<evidence type="ECO:0000256" key="10">
    <source>
        <dbReference type="SAM" id="Phobius"/>
    </source>
</evidence>
<dbReference type="Pfam" id="PF24991">
    <property type="entry name" value="Ig_NUP210_4th"/>
    <property type="match status" value="1"/>
</dbReference>
<feature type="domain" description="NUP210 Ig-like" evidence="12">
    <location>
        <begin position="1384"/>
        <end position="1487"/>
    </location>
</feature>
<feature type="transmembrane region" description="Helical" evidence="10">
    <location>
        <begin position="1828"/>
        <end position="1849"/>
    </location>
</feature>
<keyword evidence="5 10" id="KW-1133">Transmembrane helix</keyword>
<evidence type="ECO:0000256" key="7">
    <source>
        <dbReference type="ARBA" id="ARBA00023180"/>
    </source>
</evidence>
<evidence type="ECO:0000259" key="18">
    <source>
        <dbReference type="Pfam" id="PF24935"/>
    </source>
</evidence>
<feature type="region of interest" description="Disordered" evidence="9">
    <location>
        <begin position="1857"/>
        <end position="1901"/>
    </location>
</feature>
<feature type="domain" description="NUP210 Ig-like" evidence="16">
    <location>
        <begin position="124"/>
        <end position="232"/>
    </location>
</feature>
<dbReference type="InterPro" id="IPR058779">
    <property type="entry name" value="Ig_NUP210_13th"/>
</dbReference>
<dbReference type="FunCoup" id="A0A482WPC4">
    <property type="interactions" value="1319"/>
</dbReference>
<dbReference type="Pfam" id="PF26182">
    <property type="entry name" value="Ig_NUP210_5th"/>
    <property type="match status" value="1"/>
</dbReference>
<evidence type="ECO:0000256" key="6">
    <source>
        <dbReference type="ARBA" id="ARBA00023136"/>
    </source>
</evidence>
<keyword evidence="3 10" id="KW-0812">Transmembrane</keyword>
<evidence type="ECO:0000259" key="13">
    <source>
        <dbReference type="Pfam" id="PF22962"/>
    </source>
</evidence>
<evidence type="ECO:0000259" key="21">
    <source>
        <dbReference type="Pfam" id="PF26181"/>
    </source>
</evidence>
<dbReference type="Proteomes" id="UP000291343">
    <property type="component" value="Unassembled WGS sequence"/>
</dbReference>
<dbReference type="InterPro" id="IPR008964">
    <property type="entry name" value="Invasin/intimin_cell_adhesion"/>
</dbReference>
<evidence type="ECO:0000259" key="16">
    <source>
        <dbReference type="Pfam" id="PF22969"/>
    </source>
</evidence>
<evidence type="ECO:0000259" key="14">
    <source>
        <dbReference type="Pfam" id="PF22963"/>
    </source>
</evidence>
<comment type="similarity">
    <text evidence="2">Belongs to the NUP210 family.</text>
</comment>
<evidence type="ECO:0000259" key="11">
    <source>
        <dbReference type="Pfam" id="PF22957"/>
    </source>
</evidence>
<dbReference type="Pfam" id="PF22963">
    <property type="entry name" value="Ig_NUP210_3rd"/>
    <property type="match status" value="1"/>
</dbReference>
<feature type="domain" description="NUP210 Ig-like" evidence="18">
    <location>
        <begin position="529"/>
        <end position="616"/>
    </location>
</feature>
<keyword evidence="23" id="KW-1185">Reference proteome</keyword>
<dbReference type="PANTHER" id="PTHR23019">
    <property type="entry name" value="NUCLEAR PORE MEMBRANE GLYCOPROTEIN GP210-RELATED"/>
    <property type="match status" value="1"/>
</dbReference>
<dbReference type="PANTHER" id="PTHR23019:SF0">
    <property type="entry name" value="NUCLEAR PORE MEMBRANE GLYCOPROTEIN 210"/>
    <property type="match status" value="1"/>
</dbReference>
<feature type="domain" description="NUP210 Ig-like" evidence="14">
    <location>
        <begin position="241"/>
        <end position="335"/>
    </location>
</feature>
<dbReference type="SMR" id="A0A482WPC4"/>
<evidence type="ECO:0000259" key="15">
    <source>
        <dbReference type="Pfam" id="PF22967"/>
    </source>
</evidence>
<dbReference type="InterPro" id="IPR045197">
    <property type="entry name" value="NUP210-like"/>
</dbReference>
<evidence type="ECO:0000256" key="1">
    <source>
        <dbReference type="ARBA" id="ARBA00004590"/>
    </source>
</evidence>
<dbReference type="InterPro" id="IPR055096">
    <property type="entry name" value="Ig_NUP210_1st"/>
</dbReference>
<dbReference type="Pfam" id="PF26184">
    <property type="entry name" value="Ig_NUP210_8th"/>
    <property type="match status" value="1"/>
</dbReference>
<dbReference type="InterPro" id="IPR056898">
    <property type="entry name" value="Ig_NUP210_6th"/>
</dbReference>
<feature type="domain" description="NUP210 Ig-like" evidence="21">
    <location>
        <begin position="1159"/>
        <end position="1274"/>
    </location>
</feature>
<evidence type="ECO:0000259" key="12">
    <source>
        <dbReference type="Pfam" id="PF22959"/>
    </source>
</evidence>
<dbReference type="InterPro" id="IPR055099">
    <property type="entry name" value="Ig_NUP210_7th"/>
</dbReference>
<dbReference type="GO" id="GO:0031965">
    <property type="term" value="C:nuclear membrane"/>
    <property type="evidence" value="ECO:0007669"/>
    <property type="project" value="UniProtKB-SubCell"/>
</dbReference>
<feature type="domain" description="NUP210 Ig-like" evidence="13">
    <location>
        <begin position="637"/>
        <end position="735"/>
    </location>
</feature>
<evidence type="ECO:0000313" key="23">
    <source>
        <dbReference type="Proteomes" id="UP000291343"/>
    </source>
</evidence>
<dbReference type="Pfam" id="PF25354">
    <property type="entry name" value="Ig_NUP210_16th"/>
    <property type="match status" value="1"/>
</dbReference>
<dbReference type="InterPro" id="IPR055098">
    <property type="entry name" value="Ig_NUP210_3rd"/>
</dbReference>
<dbReference type="InterPro" id="IPR056897">
    <property type="entry name" value="Ig_NUP210_4th"/>
</dbReference>
<dbReference type="InterPro" id="IPR055097">
    <property type="entry name" value="Ig_NUP210_2nd"/>
</dbReference>
<organism evidence="22 23">
    <name type="scientific">Laodelphax striatellus</name>
    <name type="common">Small brown planthopper</name>
    <name type="synonym">Delphax striatella</name>
    <dbReference type="NCBI Taxonomy" id="195883"/>
    <lineage>
        <taxon>Eukaryota</taxon>
        <taxon>Metazoa</taxon>
        <taxon>Ecdysozoa</taxon>
        <taxon>Arthropoda</taxon>
        <taxon>Hexapoda</taxon>
        <taxon>Insecta</taxon>
        <taxon>Pterygota</taxon>
        <taxon>Neoptera</taxon>
        <taxon>Paraneoptera</taxon>
        <taxon>Hemiptera</taxon>
        <taxon>Auchenorrhyncha</taxon>
        <taxon>Fulgoroidea</taxon>
        <taxon>Delphacidae</taxon>
        <taxon>Criomorphinae</taxon>
        <taxon>Laodelphax</taxon>
    </lineage>
</organism>
<evidence type="ECO:0000256" key="2">
    <source>
        <dbReference type="ARBA" id="ARBA00007313"/>
    </source>
</evidence>
<evidence type="ECO:0000259" key="20">
    <source>
        <dbReference type="Pfam" id="PF25354"/>
    </source>
</evidence>
<comment type="subcellular location">
    <subcellularLocation>
        <location evidence="1">Nucleus membrane</location>
        <topology evidence="1">Single-pass membrane protein</topology>
    </subcellularLocation>
</comment>
<dbReference type="GO" id="GO:0005643">
    <property type="term" value="C:nuclear pore"/>
    <property type="evidence" value="ECO:0007669"/>
    <property type="project" value="TreeGrafter"/>
</dbReference>
<name>A0A482WPC4_LAOST</name>
<dbReference type="InParanoid" id="A0A482WPC4"/>
<dbReference type="Pfam" id="PF22962">
    <property type="entry name" value="Ig_NUP210_7th"/>
    <property type="match status" value="1"/>
</dbReference>
<feature type="domain" description="NUP210 C-terminal Ig-like" evidence="11">
    <location>
        <begin position="1570"/>
        <end position="1731"/>
    </location>
</feature>
<evidence type="ECO:0000256" key="5">
    <source>
        <dbReference type="ARBA" id="ARBA00022989"/>
    </source>
</evidence>
<dbReference type="Pfam" id="PF22967">
    <property type="entry name" value="Ig_NUP210_1st"/>
    <property type="match status" value="1"/>
</dbReference>
<dbReference type="OrthoDB" id="361283at2759"/>
<dbReference type="Pfam" id="PF22959">
    <property type="entry name" value="Ig_NUP210_15th"/>
    <property type="match status" value="1"/>
</dbReference>
<dbReference type="InterPro" id="IPR056899">
    <property type="entry name" value="Ig_NUP210_9th"/>
</dbReference>
<dbReference type="Gene3D" id="2.60.40.1080">
    <property type="match status" value="1"/>
</dbReference>
<evidence type="ECO:0000256" key="3">
    <source>
        <dbReference type="ARBA" id="ARBA00022692"/>
    </source>
</evidence>
<keyword evidence="6 10" id="KW-0472">Membrane</keyword>
<feature type="domain" description="NUP210 Ig-like" evidence="15">
    <location>
        <begin position="26"/>
        <end position="114"/>
    </location>
</feature>
<dbReference type="Pfam" id="PF24902">
    <property type="entry name" value="Ig_NUP210_9th"/>
    <property type="match status" value="1"/>
</dbReference>
<feature type="domain" description="NUP210 Ig-like" evidence="17">
    <location>
        <begin position="891"/>
        <end position="968"/>
    </location>
</feature>
<dbReference type="Pfam" id="PF24935">
    <property type="entry name" value="Ig_NUP210_6th"/>
    <property type="match status" value="1"/>
</dbReference>
<proteinExistence type="inferred from homology"/>
<protein>
    <submittedName>
        <fullName evidence="22">Uncharacterized protein</fullName>
    </submittedName>
</protein>
<reference evidence="22 23" key="1">
    <citation type="journal article" date="2017" name="Gigascience">
        <title>Genome sequence of the small brown planthopper, Laodelphax striatellus.</title>
        <authorList>
            <person name="Zhu J."/>
            <person name="Jiang F."/>
            <person name="Wang X."/>
            <person name="Yang P."/>
            <person name="Bao Y."/>
            <person name="Zhao W."/>
            <person name="Wang W."/>
            <person name="Lu H."/>
            <person name="Wang Q."/>
            <person name="Cui N."/>
            <person name="Li J."/>
            <person name="Chen X."/>
            <person name="Luo L."/>
            <person name="Yu J."/>
            <person name="Kang L."/>
            <person name="Cui F."/>
        </authorList>
    </citation>
    <scope>NUCLEOTIDE SEQUENCE [LARGE SCALE GENOMIC DNA]</scope>
    <source>
        <strain evidence="22">Lst14</strain>
    </source>
</reference>
<dbReference type="InterPro" id="IPR057586">
    <property type="entry name" value="Ig_NUP210_16th"/>
</dbReference>
<accession>A0A482WPC4</accession>
<dbReference type="Pfam" id="PF26181">
    <property type="entry name" value="Ig_NUP210_13th"/>
    <property type="match status" value="1"/>
</dbReference>
<dbReference type="STRING" id="195883.A0A482WPC4"/>
<evidence type="ECO:0000256" key="9">
    <source>
        <dbReference type="SAM" id="MobiDB-lite"/>
    </source>
</evidence>
<sequence length="1920" mass="211145">MKMFPRVDVLYCLFFITLFSNSVLASKLNVPRVLLPLFNDFSTNFTLDVSDDGCYKWSTSRLDVIQLIPLESEQGCSRSALLSTISKEASRNTVIVFAEEISTGQVFRCDVIVNVISYLNIVARTKELFMEEAPEQFEARAYDDQGNEFTTLEGVEFHWTISNWNDQTKTGLGNSVLRFITFRDSPYETPRTIARFDALGLRGHIVLIEGIKTGSAKVSVQLPHNEYKHVAPIEVQLNVVANLIIDPPDAYILQGDSIRFRIAQVQQGKLEEIRFPSQQYYLEVEDTSVARSVEATLVHGVALGRTRVWLRDRNVDADEPGAVRLPSASLTVATPAYLALNLLPHRNWVVLVNQLCTVVVDIFDSDNHRMHIGEGVKVITTAPEDMLEVRERTSNGTYLVGLARQPGTATIVSKLESVRSRDGIVIHLKPYISTQADLVIFPRLALRPAEVVLPWDPQRILKPETKLRASGGDGTYIWNSANQSVAIVTQTGVVKAVNLGETDVFVAMSRNHHNRESSRVYVLPPSHIEIVEYMLEAEVDAPIFIHVAMYAERLVFGKKTRVPFTNCQEVPFKVKLWEENFFYNASAKSKPVGIACATLAVVGTSVGSTKLSVVYEQASTHLEASAVVAAYQPLEVVHPASGETVLAVGSSRHIVWSGGPKPWMGRNFEHIHSISSDESVVDTLELSVGHQGTYLYSVLCRALGEADVTLTVTNHPTLAGCKSVESSSTIKVFCARPRYLSLAIQPLSSTCPANINSDRAVAPTYQHIKLLMTFKDDQGRHFDNATSIQVDWNLSKRTLATIPNSNIIMLDHMHENGYILPLDHYQMLVPKNRTGLLRVTATAVGYNSLVIYEAGVTPEEPPFGILNEAGYFVTPNIQASLSISLVNDTIVTPNRTAIFNHPTNKVKLAVSEGSGHYSIVLSSPDIATVTYMEGSNAIEIIPKVDGLLRISLFDLCLPSKPAVVELQVLRVGSIKVDVVDRIEKGRCVTAFVHLYDSLDQPLSIIDTELLELRPVIESDIISIKPIGESQDRREVLYSITGLHLGETKLTFSSGHGAREVQSFPVSIQVFPPLRLLPRNVTITIGAAFQLSYIGGPQPDSTLEFLSTETAIAKVSSIGLIEGNRFGDISVHGMAVGLNKMTGSQIIYSKDSVDVHVIPLEGIKIQTPLTKFKVGSRMPVWVVGIPDQVTPLVLGSITPPLLFKWHVSSPDIVELRDIFFSTGIELMDKDKVSMRVRALKPGRATLHLNVTVRGSITKCPEKATVVFSNSIELEVFEELTLIKPNISTSFYKPILLAHETDMQLQTNKDGVNKILYSVLHFPNAISGSGGTVSSSTALSKKRPVLTVDNNGLVSTSSTSGKALVLIQSLEGYGVEQFIGVNAEVKPIHYLMININAKLHVDPEKQISALPRGLDLELVVSYHDNTGAEFTAARTDIKMRPNRFDKMHLKRGLVNGTLSASLVSCGNTVLKVWDDTIPHHSKDYVKFPVEHLMYPDKNVLTVGDIVCFSMPLFSESGESGKWSCADPDIVAIESEEGIARATGKTGTAHITYHLSDSITATTPIQVLPISSINFLPLEGRNISNTEGHTFLASLVLLNNQSPDTQKNILASDGNACRQKDFTVSHYPFTCEARFNSLMTNIDINEIFIIRPHFSMKTGLYSCAFKTARYPSMNISTLQSNITLRAVSGKAVSDPLVIPFLPAAFVHSTEIQLSDKQPSGYFKISGVELVLSQLQVVAKETNFLTVGSREKSSPNSVIYVLKVKPNLWGAMASTEQRLHVSVVSPITAQDVIIEVVVNIKGDNWLHSPCLAASTDIFSSDFTLSSSSLARIFTIGVSAVVLIVILCLSYNLIMNSRVETSQNTYSGSPPRGMSPRILNCGTSSTPNERTSTPRQVFSDTEPIYGDPSLSCLSPEFKQRTRRLL</sequence>
<dbReference type="EMBL" id="QKKF02029694">
    <property type="protein sequence ID" value="RZF35031.1"/>
    <property type="molecule type" value="Genomic_DNA"/>
</dbReference>
<dbReference type="Pfam" id="PF22969">
    <property type="entry name" value="Ig_NUP210_2nd"/>
    <property type="match status" value="1"/>
</dbReference>
<evidence type="ECO:0000259" key="17">
    <source>
        <dbReference type="Pfam" id="PF24902"/>
    </source>
</evidence>
<dbReference type="SUPFAM" id="SSF49373">
    <property type="entry name" value="Invasin/intimin cell-adhesion fragments"/>
    <property type="match status" value="1"/>
</dbReference>
<dbReference type="InterPro" id="IPR055094">
    <property type="entry name" value="NUP210_Ig15"/>
</dbReference>
<keyword evidence="8" id="KW-0539">Nucleus</keyword>
<comment type="caution">
    <text evidence="22">The sequence shown here is derived from an EMBL/GenBank/DDBJ whole genome shotgun (WGS) entry which is preliminary data.</text>
</comment>
<feature type="domain" description="NUP210 fourth Ig-like" evidence="19">
    <location>
        <begin position="346"/>
        <end position="423"/>
    </location>
</feature>
<feature type="domain" description="NUP210 Ig-like" evidence="20">
    <location>
        <begin position="1493"/>
        <end position="1556"/>
    </location>
</feature>
<evidence type="ECO:0000313" key="22">
    <source>
        <dbReference type="EMBL" id="RZF35031.1"/>
    </source>
</evidence>
<keyword evidence="7" id="KW-0325">Glycoprotein</keyword>
<dbReference type="Pfam" id="PF22957">
    <property type="entry name" value="NUP210_Ig"/>
    <property type="match status" value="1"/>
</dbReference>
<gene>
    <name evidence="22" type="ORF">LSTR_LSTR009623</name>
</gene>